<accession>A0ABQ9ZXB1</accession>
<proteinExistence type="predicted"/>
<name>A0ABQ9ZXB1_9CRUS</name>
<organism evidence="1 2">
    <name type="scientific">Daphnia magna</name>
    <dbReference type="NCBI Taxonomy" id="35525"/>
    <lineage>
        <taxon>Eukaryota</taxon>
        <taxon>Metazoa</taxon>
        <taxon>Ecdysozoa</taxon>
        <taxon>Arthropoda</taxon>
        <taxon>Crustacea</taxon>
        <taxon>Branchiopoda</taxon>
        <taxon>Diplostraca</taxon>
        <taxon>Cladocera</taxon>
        <taxon>Anomopoda</taxon>
        <taxon>Daphniidae</taxon>
        <taxon>Daphnia</taxon>
    </lineage>
</organism>
<sequence length="216" mass="25746">MNDDRGFNEELEFFLNDLDEMNYELTSSDDEEARRERRIEVRRRMVPFYSRRTDMYDEFFNDDQLYKTFRFDRASLQFIEGLINDKLERKLNGRKFLTPMQQILAALNFYATGTFKKRYVLSSQNLLVFVAICDANGRALSVYAKKPGSTNDAAMFVETLSRRQPDFDDDIAVNHFEEQDYDNQPDRQENLAQAALRLRRQGFEKRNRMTLNDFTR</sequence>
<dbReference type="EMBL" id="JAOYFB010000007">
    <property type="protein sequence ID" value="KAK4017527.1"/>
    <property type="molecule type" value="Genomic_DNA"/>
</dbReference>
<evidence type="ECO:0000313" key="1">
    <source>
        <dbReference type="EMBL" id="KAK4017527.1"/>
    </source>
</evidence>
<reference evidence="1 2" key="1">
    <citation type="journal article" date="2023" name="Nucleic Acids Res.">
        <title>The hologenome of Daphnia magna reveals possible DNA methylation and microbiome-mediated evolution of the host genome.</title>
        <authorList>
            <person name="Chaturvedi A."/>
            <person name="Li X."/>
            <person name="Dhandapani V."/>
            <person name="Marshall H."/>
            <person name="Kissane S."/>
            <person name="Cuenca-Cambronero M."/>
            <person name="Asole G."/>
            <person name="Calvet F."/>
            <person name="Ruiz-Romero M."/>
            <person name="Marangio P."/>
            <person name="Guigo R."/>
            <person name="Rago D."/>
            <person name="Mirbahai L."/>
            <person name="Eastwood N."/>
            <person name="Colbourne J.K."/>
            <person name="Zhou J."/>
            <person name="Mallon E."/>
            <person name="Orsini L."/>
        </authorList>
    </citation>
    <scope>NUCLEOTIDE SEQUENCE [LARGE SCALE GENOMIC DNA]</scope>
    <source>
        <strain evidence="1">LRV0_1</strain>
    </source>
</reference>
<keyword evidence="2" id="KW-1185">Reference proteome</keyword>
<dbReference type="Proteomes" id="UP001234178">
    <property type="component" value="Unassembled WGS sequence"/>
</dbReference>
<protein>
    <recommendedName>
        <fullName evidence="3">DDE Tnp4 domain-containing protein</fullName>
    </recommendedName>
</protein>
<evidence type="ECO:0008006" key="3">
    <source>
        <dbReference type="Google" id="ProtNLM"/>
    </source>
</evidence>
<evidence type="ECO:0000313" key="2">
    <source>
        <dbReference type="Proteomes" id="UP001234178"/>
    </source>
</evidence>
<gene>
    <name evidence="1" type="ORF">OUZ56_032939</name>
</gene>
<comment type="caution">
    <text evidence="1">The sequence shown here is derived from an EMBL/GenBank/DDBJ whole genome shotgun (WGS) entry which is preliminary data.</text>
</comment>